<name>A0A6V7X2D8_MELEN</name>
<accession>A0A6V7X2D8</accession>
<keyword evidence="1" id="KW-0808">Transferase</keyword>
<reference evidence="4 5" key="1">
    <citation type="submission" date="2020-08" db="EMBL/GenBank/DDBJ databases">
        <authorList>
            <person name="Koutsovoulos G."/>
            <person name="Danchin GJ E."/>
        </authorList>
    </citation>
    <scope>NUCLEOTIDE SEQUENCE [LARGE SCALE GENOMIC DNA]</scope>
</reference>
<dbReference type="Pfam" id="PF02825">
    <property type="entry name" value="WWE"/>
    <property type="match status" value="1"/>
</dbReference>
<evidence type="ECO:0000313" key="5">
    <source>
        <dbReference type="Proteomes" id="UP000580250"/>
    </source>
</evidence>
<dbReference type="Proteomes" id="UP000580250">
    <property type="component" value="Unassembled WGS sequence"/>
</dbReference>
<feature type="compositionally biased region" description="Basic and acidic residues" evidence="2">
    <location>
        <begin position="632"/>
        <end position="641"/>
    </location>
</feature>
<feature type="region of interest" description="Disordered" evidence="2">
    <location>
        <begin position="1028"/>
        <end position="1064"/>
    </location>
</feature>
<evidence type="ECO:0000256" key="2">
    <source>
        <dbReference type="SAM" id="MobiDB-lite"/>
    </source>
</evidence>
<dbReference type="SUPFAM" id="SSF117839">
    <property type="entry name" value="WWE domain"/>
    <property type="match status" value="1"/>
</dbReference>
<feature type="compositionally biased region" description="Acidic residues" evidence="2">
    <location>
        <begin position="672"/>
        <end position="698"/>
    </location>
</feature>
<comment type="caution">
    <text evidence="4">The sequence shown here is derived from an EMBL/GenBank/DDBJ whole genome shotgun (WGS) entry which is preliminary data.</text>
</comment>
<dbReference type="InterPro" id="IPR025527">
    <property type="entry name" value="HUWE1/Rev1_UBM"/>
</dbReference>
<protein>
    <recommendedName>
        <fullName evidence="3">WWE domain-containing protein</fullName>
    </recommendedName>
</protein>
<dbReference type="GO" id="GO:0016740">
    <property type="term" value="F:transferase activity"/>
    <property type="evidence" value="ECO:0007669"/>
    <property type="project" value="UniProtKB-KW"/>
</dbReference>
<evidence type="ECO:0000256" key="1">
    <source>
        <dbReference type="ARBA" id="ARBA00022679"/>
    </source>
</evidence>
<dbReference type="PROSITE" id="PS50918">
    <property type="entry name" value="WWE"/>
    <property type="match status" value="1"/>
</dbReference>
<organism evidence="4 5">
    <name type="scientific">Meloidogyne enterolobii</name>
    <name type="common">Root-knot nematode worm</name>
    <name type="synonym">Meloidogyne mayaguensis</name>
    <dbReference type="NCBI Taxonomy" id="390850"/>
    <lineage>
        <taxon>Eukaryota</taxon>
        <taxon>Metazoa</taxon>
        <taxon>Ecdysozoa</taxon>
        <taxon>Nematoda</taxon>
        <taxon>Chromadorea</taxon>
        <taxon>Rhabditida</taxon>
        <taxon>Tylenchina</taxon>
        <taxon>Tylenchomorpha</taxon>
        <taxon>Tylenchoidea</taxon>
        <taxon>Meloidogynidae</taxon>
        <taxon>Meloidogyninae</taxon>
        <taxon>Meloidogyne</taxon>
    </lineage>
</organism>
<dbReference type="InterPro" id="IPR004170">
    <property type="entry name" value="WWE_dom"/>
</dbReference>
<feature type="compositionally biased region" description="Basic and acidic residues" evidence="2">
    <location>
        <begin position="600"/>
        <end position="609"/>
    </location>
</feature>
<evidence type="ECO:0000313" key="4">
    <source>
        <dbReference type="EMBL" id="CAD2193402.1"/>
    </source>
</evidence>
<dbReference type="EMBL" id="CAJEWN010001027">
    <property type="protein sequence ID" value="CAD2193402.1"/>
    <property type="molecule type" value="Genomic_DNA"/>
</dbReference>
<feature type="compositionally biased region" description="Polar residues" evidence="2">
    <location>
        <begin position="1045"/>
        <end position="1059"/>
    </location>
</feature>
<dbReference type="Pfam" id="PF14377">
    <property type="entry name" value="UBM"/>
    <property type="match status" value="2"/>
</dbReference>
<feature type="domain" description="WWE" evidence="3">
    <location>
        <begin position="54"/>
        <end position="138"/>
    </location>
</feature>
<feature type="compositionally biased region" description="Basic and acidic residues" evidence="2">
    <location>
        <begin position="962"/>
        <end position="975"/>
    </location>
</feature>
<sequence>MAKKRLGLKMAIYEKIFNLFKLHINDDCDKDTTRKLLSPILMFMDLYEKERNADLIHEIFQQACVEFQWFYWTSDEYYGGVGEWREFPPVCISQLNKAVREKKTSVQIVLSQRHYVVDFNEMTKRLIQDNVVSTHYGQYSSPVFAKVKLIDEFNMEEFRHRINELTEKEERHCVIVRGILKLLRSSDVAPLESELLCSALTLLLRLITNRNMVADFIENDGIQIMMQVRCLLALDGKISPAMLNTTILLILRKCIDFDDIALKNAFDQMLINTCNGLPISLLEEKSRRHGLRAKRYKSDPKRVFRLIAPMAAIYPSIFVEQIKDKLEIKKDELKIKDKTDVKQDSDSSLDATNLKEVLRATTEQLQRSVNKDTFKENSVFHASNLLKFIAEIVRSYPYASSIFVNMVLDGQNVVTWLIDKFLLNYNKENKDSQEVVFSTKAVLSSLIGDHSTSNVVDRVVEDIKNLLFANIEEYNKATFQVISLSDKTKLATNFADQLIVITQLLILLRDAASQGSTLSPGDSTKQMVLLVKSMSKNNLFDILVKSIWNLPFHEPQGFEAVNTLLKLFESVVAKDMNRFTFSRNNTSREEPRQHITNRNTDGEQQHQDDPNQPSMEIGVGENANLDESEQNPEERNERIADLDSIFTISTANRIRPEEEADEDEGNHPNLVEDNDHEDEASSTQSDEEDDMDTAEEMDATQADAAAEEEAAEEDMEEDDDERNSENMVGDEGTAERVNNQNFGVDAPDEIDDDDEEDEDEEWDDEGGNNDETLVEFEDAMADYLDMVDFSDISNELNSMRQSIHRLNVEFSNAFASQQFQQVERTYQALMQQIPRHFRALISHPRGNGAVLRIRNHGAQNLTRGNQNLTTPIRIGIARGLGGEQLFGQLMSAQTGWPPTVLNGGGDPSSNGQTAIMTPYFVDRLLDQCRILDPHSMFIIGVLIASHVANVICVKDAPEEKNLDSNECEKSGDVSSEKQQQPSAVAEHDEQESGTEDQPMQQIDEGLRQEGNEEQITPQNSELIHGEDEQNNELASPEQEAGQIEPPQQATGTTDENATTGVPEGVDPAFLAALPEEMRQEVIRDHLIQQQMNAATNTQVEAENDLPPERLAAIIGMEVPEGMDPAFLAALPEDIFQEVVRDHQRQQELARQRRAQVDAQNNLRPRIRHHHHHHRHFAMPHLFQTRGLMRSSTSNSHTNPQQIAVMAQSNGSALQLFDSQSICTLLLLYLLDQDKFNIVRLQKLLRSICLHPGSCDFTIWALLSMLDGLQHFSQIECVQSEKSNIGWINNLRSGASLDKNERLIRITPLSVQINQQIRTQASHHVVDTLSHLAQRFANHFMPKSVRGSESDANKLEMPPNISIFWSILRSINASNPEQMLRSGTKPEIFSELAAETLEASPFAFVVKFVHSQMPNVADKVIRITSLLSQRLPGNFCEKVPEETRTWIGQEMNALTNILLERPTNEALRDGRALIAQLLTVFPDEKASIMETLHECILKSGDQLREQLGVLQNQMNEKALNNSLNILVQVFVYVKKREVYKL</sequence>
<feature type="region of interest" description="Disordered" evidence="2">
    <location>
        <begin position="582"/>
        <end position="770"/>
    </location>
</feature>
<feature type="compositionally biased region" description="Acidic residues" evidence="2">
    <location>
        <begin position="746"/>
        <end position="770"/>
    </location>
</feature>
<proteinExistence type="predicted"/>
<gene>
    <name evidence="4" type="ORF">MENT_LOCUS46348</name>
</gene>
<evidence type="ECO:0000259" key="3">
    <source>
        <dbReference type="PROSITE" id="PS50918"/>
    </source>
</evidence>
<dbReference type="OrthoDB" id="423283at2759"/>
<feature type="region of interest" description="Disordered" evidence="2">
    <location>
        <begin position="962"/>
        <end position="998"/>
    </location>
</feature>
<feature type="compositionally biased region" description="Acidic residues" evidence="2">
    <location>
        <begin position="705"/>
        <end position="722"/>
    </location>
</feature>
<dbReference type="Gene3D" id="3.30.720.50">
    <property type="match status" value="1"/>
</dbReference>
<dbReference type="InterPro" id="IPR037197">
    <property type="entry name" value="WWE_dom_sf"/>
</dbReference>